<proteinExistence type="predicted"/>
<reference evidence="8" key="1">
    <citation type="submission" date="2018-06" db="EMBL/GenBank/DDBJ databases">
        <authorList>
            <person name="Zhirakovskaya E."/>
        </authorList>
    </citation>
    <scope>NUCLEOTIDE SEQUENCE</scope>
</reference>
<evidence type="ECO:0000256" key="3">
    <source>
        <dbReference type="ARBA" id="ARBA00022679"/>
    </source>
</evidence>
<dbReference type="InterPro" id="IPR036217">
    <property type="entry name" value="MethylDNA_cys_MeTrfase_DNAb"/>
</dbReference>
<dbReference type="InterPro" id="IPR001497">
    <property type="entry name" value="MethylDNA_cys_MeTrfase_AS"/>
</dbReference>
<keyword evidence="2 8" id="KW-0489">Methyltransferase</keyword>
<dbReference type="PROSITE" id="PS00374">
    <property type="entry name" value="MGMT"/>
    <property type="match status" value="1"/>
</dbReference>
<name>A0A3B0Z7D2_9ZZZZ</name>
<evidence type="ECO:0000256" key="1">
    <source>
        <dbReference type="ARBA" id="ARBA00001286"/>
    </source>
</evidence>
<dbReference type="Gene3D" id="1.10.10.10">
    <property type="entry name" value="Winged helix-like DNA-binding domain superfamily/Winged helix DNA-binding domain"/>
    <property type="match status" value="1"/>
</dbReference>
<dbReference type="SUPFAM" id="SSF53155">
    <property type="entry name" value="Methylated DNA-protein cysteine methyltransferase domain"/>
    <property type="match status" value="1"/>
</dbReference>
<dbReference type="NCBIfam" id="TIGR00589">
    <property type="entry name" value="ogt"/>
    <property type="match status" value="1"/>
</dbReference>
<gene>
    <name evidence="8" type="ORF">MNBD_GAMMA17-1151</name>
</gene>
<evidence type="ECO:0000313" key="8">
    <source>
        <dbReference type="EMBL" id="VAW89355.1"/>
    </source>
</evidence>
<dbReference type="PANTHER" id="PTHR10815:SF13">
    <property type="entry name" value="METHYLATED-DNA--PROTEIN-CYSTEINE METHYLTRANSFERASE"/>
    <property type="match status" value="1"/>
</dbReference>
<dbReference type="Pfam" id="PF01035">
    <property type="entry name" value="DNA_binding_1"/>
    <property type="match status" value="1"/>
</dbReference>
<dbReference type="InterPro" id="IPR036388">
    <property type="entry name" value="WH-like_DNA-bd_sf"/>
</dbReference>
<accession>A0A3B0Z7D2</accession>
<sequence>MLADPLSYDAVITTPVDSIRLGILVTGDELASIDLLSMNLQTKVPIDTMSQEVVHQLQCYFEDSQRPFSLPLVSQGSDFQQRVWQFMCAIPVGETRRYGDAAIALKSAARAVGGACRRNPVPLVVPCHRIVAANGLGGFDGQRDGAELDFKQWLLNHEKQ</sequence>
<dbReference type="PANTHER" id="PTHR10815">
    <property type="entry name" value="METHYLATED-DNA--PROTEIN-CYSTEINE METHYLTRANSFERASE"/>
    <property type="match status" value="1"/>
</dbReference>
<dbReference type="GO" id="GO:0003908">
    <property type="term" value="F:methylated-DNA-[protein]-cysteine S-methyltransferase activity"/>
    <property type="evidence" value="ECO:0007669"/>
    <property type="project" value="UniProtKB-EC"/>
</dbReference>
<evidence type="ECO:0000256" key="4">
    <source>
        <dbReference type="ARBA" id="ARBA00022763"/>
    </source>
</evidence>
<keyword evidence="5" id="KW-0234">DNA repair</keyword>
<organism evidence="8">
    <name type="scientific">hydrothermal vent metagenome</name>
    <dbReference type="NCBI Taxonomy" id="652676"/>
    <lineage>
        <taxon>unclassified sequences</taxon>
        <taxon>metagenomes</taxon>
        <taxon>ecological metagenomes</taxon>
    </lineage>
</organism>
<comment type="catalytic activity">
    <reaction evidence="1">
        <text>a 4-O-methyl-thymidine in DNA + L-cysteinyl-[protein] = a thymidine in DNA + S-methyl-L-cysteinyl-[protein]</text>
        <dbReference type="Rhea" id="RHEA:53428"/>
        <dbReference type="Rhea" id="RHEA-COMP:10131"/>
        <dbReference type="Rhea" id="RHEA-COMP:10132"/>
        <dbReference type="Rhea" id="RHEA-COMP:13555"/>
        <dbReference type="Rhea" id="RHEA-COMP:13556"/>
        <dbReference type="ChEBI" id="CHEBI:29950"/>
        <dbReference type="ChEBI" id="CHEBI:82612"/>
        <dbReference type="ChEBI" id="CHEBI:137386"/>
        <dbReference type="ChEBI" id="CHEBI:137387"/>
        <dbReference type="EC" id="2.1.1.63"/>
    </reaction>
</comment>
<dbReference type="GO" id="GO:0032259">
    <property type="term" value="P:methylation"/>
    <property type="evidence" value="ECO:0007669"/>
    <property type="project" value="UniProtKB-KW"/>
</dbReference>
<keyword evidence="4" id="KW-0227">DNA damage</keyword>
<evidence type="ECO:0000259" key="7">
    <source>
        <dbReference type="Pfam" id="PF01035"/>
    </source>
</evidence>
<keyword evidence="3 8" id="KW-0808">Transferase</keyword>
<evidence type="ECO:0000256" key="2">
    <source>
        <dbReference type="ARBA" id="ARBA00022603"/>
    </source>
</evidence>
<comment type="catalytic activity">
    <reaction evidence="6">
        <text>a 6-O-methyl-2'-deoxyguanosine in DNA + L-cysteinyl-[protein] = S-methyl-L-cysteinyl-[protein] + a 2'-deoxyguanosine in DNA</text>
        <dbReference type="Rhea" id="RHEA:24000"/>
        <dbReference type="Rhea" id="RHEA-COMP:10131"/>
        <dbReference type="Rhea" id="RHEA-COMP:10132"/>
        <dbReference type="Rhea" id="RHEA-COMP:11367"/>
        <dbReference type="Rhea" id="RHEA-COMP:11368"/>
        <dbReference type="ChEBI" id="CHEBI:29950"/>
        <dbReference type="ChEBI" id="CHEBI:82612"/>
        <dbReference type="ChEBI" id="CHEBI:85445"/>
        <dbReference type="ChEBI" id="CHEBI:85448"/>
        <dbReference type="EC" id="2.1.1.63"/>
    </reaction>
</comment>
<dbReference type="EC" id="2.1.1.63" evidence="8"/>
<dbReference type="SUPFAM" id="SSF46767">
    <property type="entry name" value="Methylated DNA-protein cysteine methyltransferase, C-terminal domain"/>
    <property type="match status" value="1"/>
</dbReference>
<dbReference type="GO" id="GO:0006281">
    <property type="term" value="P:DNA repair"/>
    <property type="evidence" value="ECO:0007669"/>
    <property type="project" value="UniProtKB-KW"/>
</dbReference>
<protein>
    <submittedName>
        <fullName evidence="8">Methylated-DNA--protein-cysteine methyltransferase</fullName>
        <ecNumber evidence="8">2.1.1.63</ecNumber>
    </submittedName>
</protein>
<dbReference type="InterPro" id="IPR014048">
    <property type="entry name" value="MethylDNA_cys_MeTrfase_DNA-bd"/>
</dbReference>
<dbReference type="AlphaFoldDB" id="A0A3B0Z7D2"/>
<feature type="domain" description="Methylated-DNA-[protein]-cysteine S-methyltransferase DNA binding" evidence="7">
    <location>
        <begin position="78"/>
        <end position="159"/>
    </location>
</feature>
<dbReference type="CDD" id="cd06445">
    <property type="entry name" value="ATase"/>
    <property type="match status" value="1"/>
</dbReference>
<dbReference type="EMBL" id="UOFQ01000130">
    <property type="protein sequence ID" value="VAW89355.1"/>
    <property type="molecule type" value="Genomic_DNA"/>
</dbReference>
<evidence type="ECO:0000256" key="6">
    <source>
        <dbReference type="ARBA" id="ARBA00049348"/>
    </source>
</evidence>
<dbReference type="InterPro" id="IPR036631">
    <property type="entry name" value="MGMT_N_sf"/>
</dbReference>
<evidence type="ECO:0000256" key="5">
    <source>
        <dbReference type="ARBA" id="ARBA00023204"/>
    </source>
</evidence>